<comment type="similarity">
    <text evidence="2 9">Belongs to the glycosyl hydrolase 28 family.</text>
</comment>
<protein>
    <submittedName>
        <fullName evidence="11">Endo-polygalacturonase</fullName>
    </submittedName>
</protein>
<evidence type="ECO:0000256" key="9">
    <source>
        <dbReference type="RuleBase" id="RU361169"/>
    </source>
</evidence>
<dbReference type="InterPro" id="IPR006626">
    <property type="entry name" value="PbH1"/>
</dbReference>
<keyword evidence="6 9" id="KW-0326">Glycosidase</keyword>
<evidence type="ECO:0000256" key="5">
    <source>
        <dbReference type="ARBA" id="ARBA00022801"/>
    </source>
</evidence>
<dbReference type="SUPFAM" id="SSF51126">
    <property type="entry name" value="Pectin lyase-like"/>
    <property type="match status" value="1"/>
</dbReference>
<dbReference type="GO" id="GO:0005975">
    <property type="term" value="P:carbohydrate metabolic process"/>
    <property type="evidence" value="ECO:0007669"/>
    <property type="project" value="InterPro"/>
</dbReference>
<dbReference type="Gene3D" id="2.160.20.10">
    <property type="entry name" value="Single-stranded right-handed beta-helix, Pectin lyase-like"/>
    <property type="match status" value="1"/>
</dbReference>
<name>A0AAD8IJQ6_9APIA</name>
<evidence type="ECO:0000313" key="12">
    <source>
        <dbReference type="Proteomes" id="UP001237642"/>
    </source>
</evidence>
<reference evidence="11" key="1">
    <citation type="submission" date="2023-02" db="EMBL/GenBank/DDBJ databases">
        <title>Genome of toxic invasive species Heracleum sosnowskyi carries increased number of genes despite the absence of recent whole-genome duplications.</title>
        <authorList>
            <person name="Schelkunov M."/>
            <person name="Shtratnikova V."/>
            <person name="Makarenko M."/>
            <person name="Klepikova A."/>
            <person name="Omelchenko D."/>
            <person name="Novikova G."/>
            <person name="Obukhova E."/>
            <person name="Bogdanov V."/>
            <person name="Penin A."/>
            <person name="Logacheva M."/>
        </authorList>
    </citation>
    <scope>NUCLEOTIDE SEQUENCE</scope>
    <source>
        <strain evidence="11">Hsosn_3</strain>
        <tissue evidence="11">Leaf</tissue>
    </source>
</reference>
<dbReference type="Pfam" id="PF00295">
    <property type="entry name" value="Glyco_hydro_28"/>
    <property type="match status" value="1"/>
</dbReference>
<dbReference type="SMART" id="SM00710">
    <property type="entry name" value="PbH1"/>
    <property type="match status" value="6"/>
</dbReference>
<keyword evidence="3" id="KW-0134">Cell wall</keyword>
<dbReference type="AlphaFoldDB" id="A0AAD8IJQ6"/>
<evidence type="ECO:0000313" key="11">
    <source>
        <dbReference type="EMBL" id="KAK1387159.1"/>
    </source>
</evidence>
<dbReference type="InterPro" id="IPR012334">
    <property type="entry name" value="Pectin_lyas_fold"/>
</dbReference>
<evidence type="ECO:0000256" key="3">
    <source>
        <dbReference type="ARBA" id="ARBA00022512"/>
    </source>
</evidence>
<comment type="caution">
    <text evidence="11">The sequence shown here is derived from an EMBL/GenBank/DDBJ whole genome shotgun (WGS) entry which is preliminary data.</text>
</comment>
<evidence type="ECO:0000256" key="4">
    <source>
        <dbReference type="ARBA" id="ARBA00022525"/>
    </source>
</evidence>
<evidence type="ECO:0000256" key="7">
    <source>
        <dbReference type="ARBA" id="ARBA00023316"/>
    </source>
</evidence>
<accession>A0AAD8IJQ6</accession>
<dbReference type="GO" id="GO:0004650">
    <property type="term" value="F:polygalacturonase activity"/>
    <property type="evidence" value="ECO:0007669"/>
    <property type="project" value="InterPro"/>
</dbReference>
<proteinExistence type="inferred from homology"/>
<dbReference type="Proteomes" id="UP001237642">
    <property type="component" value="Unassembled WGS sequence"/>
</dbReference>
<evidence type="ECO:0000256" key="2">
    <source>
        <dbReference type="ARBA" id="ARBA00008834"/>
    </source>
</evidence>
<evidence type="ECO:0000256" key="8">
    <source>
        <dbReference type="PROSITE-ProRule" id="PRU10052"/>
    </source>
</evidence>
<dbReference type="EMBL" id="JAUIZM010000004">
    <property type="protein sequence ID" value="KAK1387159.1"/>
    <property type="molecule type" value="Genomic_DNA"/>
</dbReference>
<keyword evidence="10" id="KW-0732">Signal</keyword>
<evidence type="ECO:0000256" key="6">
    <source>
        <dbReference type="ARBA" id="ARBA00023295"/>
    </source>
</evidence>
<gene>
    <name evidence="11" type="ORF">POM88_015337</name>
</gene>
<sequence length="390" mass="42093">MTYYLILTLSIVVLLHSSLAARLSINVQRLGAKADGKTDVSKVFLRAWNSACASRNPAQIYVPRGKYLIRAPIVFSGQNCKHSMFLRIEGTIVASTDYNLIGKHGNWIKFERVNGLSLFGGTIDAKGAALWNCKKSGRNCPTGATSIGFYSSTNVVVSRLTSINSQMFHMIVYKCRGVNLRGIKILALGRSPNTDGINVQFSSGVSILNSRISTGDDCVSIGPGTTNTWIENVFCGPGHGISIGSLGRDLQEPGVQNLTVKSVAFRNTDNGVRIKTWARSSNGFVRNVLFKNIVMSNVKNPILIDQDYCPNNQNCPGKVSGVKISNVRYQNIRGSSATPVAVQFQCSKKYPCSGIRLQDVALTYKNQAAKASCAYAGGTASGVMKPSSCL</sequence>
<comment type="subcellular location">
    <subcellularLocation>
        <location evidence="1">Secreted</location>
        <location evidence="1">Cell wall</location>
    </subcellularLocation>
</comment>
<evidence type="ECO:0000256" key="1">
    <source>
        <dbReference type="ARBA" id="ARBA00004191"/>
    </source>
</evidence>
<feature type="active site" evidence="8">
    <location>
        <position position="239"/>
    </location>
</feature>
<reference evidence="11" key="2">
    <citation type="submission" date="2023-05" db="EMBL/GenBank/DDBJ databases">
        <authorList>
            <person name="Schelkunov M.I."/>
        </authorList>
    </citation>
    <scope>NUCLEOTIDE SEQUENCE</scope>
    <source>
        <strain evidence="11">Hsosn_3</strain>
        <tissue evidence="11">Leaf</tissue>
    </source>
</reference>
<dbReference type="InterPro" id="IPR000743">
    <property type="entry name" value="Glyco_hydro_28"/>
</dbReference>
<evidence type="ECO:0000256" key="10">
    <source>
        <dbReference type="SAM" id="SignalP"/>
    </source>
</evidence>
<keyword evidence="12" id="KW-1185">Reference proteome</keyword>
<dbReference type="FunFam" id="2.160.20.10:FF:000004">
    <property type="entry name" value="Pectin lyase-like superfamily protein"/>
    <property type="match status" value="1"/>
</dbReference>
<dbReference type="PANTHER" id="PTHR31375">
    <property type="match status" value="1"/>
</dbReference>
<feature type="chain" id="PRO_5042185128" evidence="10">
    <location>
        <begin position="21"/>
        <end position="390"/>
    </location>
</feature>
<keyword evidence="7" id="KW-0961">Cell wall biogenesis/degradation</keyword>
<feature type="signal peptide" evidence="10">
    <location>
        <begin position="1"/>
        <end position="20"/>
    </location>
</feature>
<organism evidence="11 12">
    <name type="scientific">Heracleum sosnowskyi</name>
    <dbReference type="NCBI Taxonomy" id="360622"/>
    <lineage>
        <taxon>Eukaryota</taxon>
        <taxon>Viridiplantae</taxon>
        <taxon>Streptophyta</taxon>
        <taxon>Embryophyta</taxon>
        <taxon>Tracheophyta</taxon>
        <taxon>Spermatophyta</taxon>
        <taxon>Magnoliopsida</taxon>
        <taxon>eudicotyledons</taxon>
        <taxon>Gunneridae</taxon>
        <taxon>Pentapetalae</taxon>
        <taxon>asterids</taxon>
        <taxon>campanulids</taxon>
        <taxon>Apiales</taxon>
        <taxon>Apiaceae</taxon>
        <taxon>Apioideae</taxon>
        <taxon>apioid superclade</taxon>
        <taxon>Tordylieae</taxon>
        <taxon>Tordyliinae</taxon>
        <taxon>Heracleum</taxon>
    </lineage>
</organism>
<dbReference type="InterPro" id="IPR011050">
    <property type="entry name" value="Pectin_lyase_fold/virulence"/>
</dbReference>
<keyword evidence="4" id="KW-0964">Secreted</keyword>
<dbReference type="GO" id="GO:0071555">
    <property type="term" value="P:cell wall organization"/>
    <property type="evidence" value="ECO:0007669"/>
    <property type="project" value="UniProtKB-KW"/>
</dbReference>
<dbReference type="PROSITE" id="PS00502">
    <property type="entry name" value="POLYGALACTURONASE"/>
    <property type="match status" value="1"/>
</dbReference>
<keyword evidence="5 9" id="KW-0378">Hydrolase</keyword>